<evidence type="ECO:0000313" key="1">
    <source>
        <dbReference type="EMBL" id="KAJ1354382.1"/>
    </source>
</evidence>
<keyword evidence="2" id="KW-1185">Reference proteome</keyword>
<evidence type="ECO:0000313" key="2">
    <source>
        <dbReference type="Proteomes" id="UP001196413"/>
    </source>
</evidence>
<reference evidence="1" key="1">
    <citation type="submission" date="2021-06" db="EMBL/GenBank/DDBJ databases">
        <title>Parelaphostrongylus tenuis whole genome reference sequence.</title>
        <authorList>
            <person name="Garwood T.J."/>
            <person name="Larsen P.A."/>
            <person name="Fountain-Jones N.M."/>
            <person name="Garbe J.R."/>
            <person name="Macchietto M.G."/>
            <person name="Kania S.A."/>
            <person name="Gerhold R.W."/>
            <person name="Richards J.E."/>
            <person name="Wolf T.M."/>
        </authorList>
    </citation>
    <scope>NUCLEOTIDE SEQUENCE</scope>
    <source>
        <strain evidence="1">MNPRO001-30</strain>
        <tissue evidence="1">Meninges</tissue>
    </source>
</reference>
<dbReference type="Gene3D" id="1.10.510.10">
    <property type="entry name" value="Transferase(Phosphotransferase) domain 1"/>
    <property type="match status" value="1"/>
</dbReference>
<dbReference type="Gene3D" id="3.30.200.20">
    <property type="entry name" value="Phosphorylase Kinase, domain 1"/>
    <property type="match status" value="1"/>
</dbReference>
<dbReference type="InterPro" id="IPR011009">
    <property type="entry name" value="Kinase-like_dom_sf"/>
</dbReference>
<organism evidence="1 2">
    <name type="scientific">Parelaphostrongylus tenuis</name>
    <name type="common">Meningeal worm</name>
    <dbReference type="NCBI Taxonomy" id="148309"/>
    <lineage>
        <taxon>Eukaryota</taxon>
        <taxon>Metazoa</taxon>
        <taxon>Ecdysozoa</taxon>
        <taxon>Nematoda</taxon>
        <taxon>Chromadorea</taxon>
        <taxon>Rhabditida</taxon>
        <taxon>Rhabditina</taxon>
        <taxon>Rhabditomorpha</taxon>
        <taxon>Strongyloidea</taxon>
        <taxon>Metastrongylidae</taxon>
        <taxon>Parelaphostrongylus</taxon>
    </lineage>
</organism>
<dbReference type="EMBL" id="JAHQIW010002051">
    <property type="protein sequence ID" value="KAJ1354382.1"/>
    <property type="molecule type" value="Genomic_DNA"/>
</dbReference>
<sequence>MIFSHLNILQLKGYFHDQQRVCIIFEFPEGEDLYERMKKKVKLDETEAAK</sequence>
<dbReference type="Proteomes" id="UP001196413">
    <property type="component" value="Unassembled WGS sequence"/>
</dbReference>
<accession>A0AAD5MTG6</accession>
<gene>
    <name evidence="1" type="ORF">KIN20_011303</name>
</gene>
<proteinExistence type="predicted"/>
<dbReference type="SUPFAM" id="SSF56112">
    <property type="entry name" value="Protein kinase-like (PK-like)"/>
    <property type="match status" value="1"/>
</dbReference>
<comment type="caution">
    <text evidence="1">The sequence shown here is derived from an EMBL/GenBank/DDBJ whole genome shotgun (WGS) entry which is preliminary data.</text>
</comment>
<name>A0AAD5MTG6_PARTN</name>
<evidence type="ECO:0008006" key="3">
    <source>
        <dbReference type="Google" id="ProtNLM"/>
    </source>
</evidence>
<dbReference type="AlphaFoldDB" id="A0AAD5MTG6"/>
<protein>
    <recommendedName>
        <fullName evidence="3">Protein kinase domain-containing protein</fullName>
    </recommendedName>
</protein>